<protein>
    <submittedName>
        <fullName evidence="2">AAA family ATPase</fullName>
    </submittedName>
</protein>
<dbReference type="RefSeq" id="WP_087358607.1">
    <property type="nucleotide sequence ID" value="NZ_NFLJ01000026.1"/>
</dbReference>
<evidence type="ECO:0000259" key="1">
    <source>
        <dbReference type="Pfam" id="PF04326"/>
    </source>
</evidence>
<dbReference type="PANTHER" id="PTHR30595:SF6">
    <property type="entry name" value="SCHLAFEN ALBA-2 DOMAIN-CONTAINING PROTEIN"/>
    <property type="match status" value="1"/>
</dbReference>
<dbReference type="Pfam" id="PF13749">
    <property type="entry name" value="HATPase_c_4"/>
    <property type="match status" value="1"/>
</dbReference>
<proteinExistence type="predicted"/>
<dbReference type="Gene3D" id="3.30.950.30">
    <property type="entry name" value="Schlafen, AAA domain"/>
    <property type="match status" value="1"/>
</dbReference>
<gene>
    <name evidence="2" type="ORF">B5E75_09245</name>
</gene>
<dbReference type="InterPro" id="IPR038461">
    <property type="entry name" value="Schlafen_AlbA_2_dom_sf"/>
</dbReference>
<dbReference type="InterPro" id="IPR007421">
    <property type="entry name" value="Schlafen_AlbA_2_dom"/>
</dbReference>
<keyword evidence="3" id="KW-1185">Reference proteome</keyword>
<organism evidence="2 3">
    <name type="scientific">Massilimicrobiota timonensis</name>
    <dbReference type="NCBI Taxonomy" id="1776392"/>
    <lineage>
        <taxon>Bacteria</taxon>
        <taxon>Bacillati</taxon>
        <taxon>Bacillota</taxon>
        <taxon>Erysipelotrichia</taxon>
        <taxon>Erysipelotrichales</taxon>
        <taxon>Erysipelotrichaceae</taxon>
        <taxon>Massilimicrobiota</taxon>
    </lineage>
</organism>
<sequence length="417" mass="48177">MKESKNLECKETIQSNTFLKTVSAFANYGTGRIVFGIDDDGQVKGIKNTIDDCLSIENKMNDNMNPVPVYDLNINDDSTITLTVYESDFKPYLYKGKAYKRHDTSTIEVDRLELNRLILEGNHQSYEELVARKQDLTFQCLEKALKDKLAIQKVNDDILKTLDLYTKNHQYNNAAALLADQNDYKGVDMIRFGQDIDEIMDRVTLENKSILLLLEESVEMYKKYYQYEKIDGTSRKIVTRIPENAFREAIANAIIHRFWDIDAFIMVSMFDDRIEIRSPGGLPSGMSESEYLDGQISMLRNPIIGNVFYRLRYIEMFGTGIKRINKSYNNSLTKPQFKVYENSITIILPTVLDVTNLTSEEQQIIQIFHGNLKLSRAEIEKQSHYNKAKLIRILNSLSDKNIIYKSGKGRAVKYHLR</sequence>
<dbReference type="OrthoDB" id="9813719at2"/>
<accession>A0A1Y4SUV5</accession>
<dbReference type="Gene3D" id="3.30.565.60">
    <property type="match status" value="1"/>
</dbReference>
<evidence type="ECO:0000313" key="3">
    <source>
        <dbReference type="Proteomes" id="UP000195305"/>
    </source>
</evidence>
<dbReference type="Proteomes" id="UP000195305">
    <property type="component" value="Unassembled WGS sequence"/>
</dbReference>
<dbReference type="InterPro" id="IPR038475">
    <property type="entry name" value="RecG_C_sf"/>
</dbReference>
<dbReference type="AlphaFoldDB" id="A0A1Y4SUV5"/>
<dbReference type="EMBL" id="NFLJ01000026">
    <property type="protein sequence ID" value="OUQ33674.1"/>
    <property type="molecule type" value="Genomic_DNA"/>
</dbReference>
<dbReference type="Pfam" id="PF04326">
    <property type="entry name" value="SLFN_AlbA_2"/>
    <property type="match status" value="1"/>
</dbReference>
<feature type="domain" description="Schlafen AlbA-2" evidence="1">
    <location>
        <begin position="3"/>
        <end position="108"/>
    </location>
</feature>
<dbReference type="PANTHER" id="PTHR30595">
    <property type="entry name" value="GLPR-RELATED TRANSCRIPTIONAL REPRESSOR"/>
    <property type="match status" value="1"/>
</dbReference>
<name>A0A1Y4SUV5_9FIRM</name>
<evidence type="ECO:0000313" key="2">
    <source>
        <dbReference type="EMBL" id="OUQ33674.1"/>
    </source>
</evidence>
<reference evidence="2 3" key="1">
    <citation type="journal article" date="2018" name="BMC Genomics">
        <title>Whole genome sequencing and function prediction of 133 gut anaerobes isolated from chicken caecum in pure cultures.</title>
        <authorList>
            <person name="Medvecky M."/>
            <person name="Cejkova D."/>
            <person name="Polansky O."/>
            <person name="Karasova D."/>
            <person name="Kubasova T."/>
            <person name="Cizek A."/>
            <person name="Rychlik I."/>
        </authorList>
    </citation>
    <scope>NUCLEOTIDE SEQUENCE [LARGE SCALE GENOMIC DNA]</scope>
    <source>
        <strain evidence="2 3">An13</strain>
    </source>
</reference>
<comment type="caution">
    <text evidence="2">The sequence shown here is derived from an EMBL/GenBank/DDBJ whole genome shotgun (WGS) entry which is preliminary data.</text>
</comment>